<dbReference type="STRING" id="36856.ATB98_16790"/>
<sequence length="205" mass="22828">MVTSYPVFLTDKRTGEPVAAELIETISEADLRSVETEWKPVTNAKIRALMAKGLSPADWPEGWHWKWRDKVTAINGLLAFRTFALRCEGKLQGLMQLNTARARCRVPEQAGKDLVYVDYIETAPWNRTAIVDTPRFGGVGTIMIRAAIEVSRDHELRGRIGLHSLPSAEAFYANVCGMTDLGLDGTYEGLRYFEMTSVQADAFSG</sequence>
<dbReference type="EMBL" id="LNQB01000048">
    <property type="protein sequence ID" value="OAP49978.1"/>
    <property type="molecule type" value="Genomic_DNA"/>
</dbReference>
<dbReference type="Proteomes" id="UP000078507">
    <property type="component" value="Unassembled WGS sequence"/>
</dbReference>
<dbReference type="AlphaFoldDB" id="A0A178YQY7"/>
<organism evidence="1 2">
    <name type="scientific">Sinorhizobium saheli</name>
    <dbReference type="NCBI Taxonomy" id="36856"/>
    <lineage>
        <taxon>Bacteria</taxon>
        <taxon>Pseudomonadati</taxon>
        <taxon>Pseudomonadota</taxon>
        <taxon>Alphaproteobacteria</taxon>
        <taxon>Hyphomicrobiales</taxon>
        <taxon>Rhizobiaceae</taxon>
        <taxon>Sinorhizobium/Ensifer group</taxon>
        <taxon>Sinorhizobium</taxon>
    </lineage>
</organism>
<reference evidence="1 2" key="1">
    <citation type="submission" date="2015-11" db="EMBL/GenBank/DDBJ databases">
        <title>Ensifer anhuiense sp. nov., an effective nitrogen fixation bacterium with Glycine soja.</title>
        <authorList>
            <person name="Yan H."/>
            <person name="Chen W."/>
        </authorList>
    </citation>
    <scope>NUCLEOTIDE SEQUENCE [LARGE SCALE GENOMIC DNA]</scope>
    <source>
        <strain evidence="1 2">LMG 7837</strain>
    </source>
</reference>
<protein>
    <recommendedName>
        <fullName evidence="3">Acetyltransferase</fullName>
    </recommendedName>
</protein>
<evidence type="ECO:0008006" key="3">
    <source>
        <dbReference type="Google" id="ProtNLM"/>
    </source>
</evidence>
<gene>
    <name evidence="1" type="ORF">ATB98_16790</name>
</gene>
<comment type="caution">
    <text evidence="1">The sequence shown here is derived from an EMBL/GenBank/DDBJ whole genome shotgun (WGS) entry which is preliminary data.</text>
</comment>
<keyword evidence="2" id="KW-1185">Reference proteome</keyword>
<accession>A0A178YQY7</accession>
<evidence type="ECO:0000313" key="2">
    <source>
        <dbReference type="Proteomes" id="UP000078507"/>
    </source>
</evidence>
<proteinExistence type="predicted"/>
<evidence type="ECO:0000313" key="1">
    <source>
        <dbReference type="EMBL" id="OAP49978.1"/>
    </source>
</evidence>
<name>A0A178YQY7_SINSA</name>